<evidence type="ECO:0000313" key="11">
    <source>
        <dbReference type="Proteomes" id="UP000887563"/>
    </source>
</evidence>
<dbReference type="SUPFAM" id="SSF57716">
    <property type="entry name" value="Glucocorticoid receptor-like (DNA-binding domain)"/>
    <property type="match status" value="1"/>
</dbReference>
<keyword evidence="9" id="KW-0539">Nucleus</keyword>
<keyword evidence="5" id="KW-0805">Transcription regulation</keyword>
<keyword evidence="11" id="KW-1185">Reference proteome</keyword>
<evidence type="ECO:0000256" key="2">
    <source>
        <dbReference type="ARBA" id="ARBA00022723"/>
    </source>
</evidence>
<evidence type="ECO:0000256" key="7">
    <source>
        <dbReference type="ARBA" id="ARBA00023163"/>
    </source>
</evidence>
<comment type="similarity">
    <text evidence="1">Belongs to the nuclear hormone receptor family.</text>
</comment>
<dbReference type="WBParaSite" id="Minc3s00008g00507">
    <property type="protein sequence ID" value="Minc3s00008g00507"/>
    <property type="gene ID" value="Minc3s00008g00507"/>
</dbReference>
<evidence type="ECO:0000259" key="10">
    <source>
        <dbReference type="PROSITE" id="PS51030"/>
    </source>
</evidence>
<proteinExistence type="inferred from homology"/>
<keyword evidence="7" id="KW-0804">Transcription</keyword>
<evidence type="ECO:0000256" key="5">
    <source>
        <dbReference type="ARBA" id="ARBA00023015"/>
    </source>
</evidence>
<keyword evidence="2" id="KW-0479">Metal-binding</keyword>
<dbReference type="SMART" id="SM00399">
    <property type="entry name" value="ZnF_C4"/>
    <property type="match status" value="1"/>
</dbReference>
<dbReference type="GO" id="GO:0043565">
    <property type="term" value="F:sequence-specific DNA binding"/>
    <property type="evidence" value="ECO:0007669"/>
    <property type="project" value="InterPro"/>
</dbReference>
<evidence type="ECO:0000256" key="9">
    <source>
        <dbReference type="ARBA" id="ARBA00023242"/>
    </source>
</evidence>
<evidence type="ECO:0000256" key="4">
    <source>
        <dbReference type="ARBA" id="ARBA00022833"/>
    </source>
</evidence>
<dbReference type="PRINTS" id="PR00047">
    <property type="entry name" value="STROIDFINGER"/>
</dbReference>
<evidence type="ECO:0000256" key="8">
    <source>
        <dbReference type="ARBA" id="ARBA00023170"/>
    </source>
</evidence>
<sequence length="269" mass="31781">MEPKNNFQLRKNTLPIKCCICGCIATGFIYYNVKCCDGCKHFFRRCVNAKELFRCKFDGNCDVMAIPNKCKSCRFDKCILSGMNIRKLQNSQQSKSIWELRSVIEQRLGELALKGKYCVNNRNENYNNTEETNFSFMQQVLNEIEETKIIENLLLLEKNVRRIRNSPTQITDKHYDFSYKTLDEIFNRKENLIFLSHEYLDEEQSFPKPDYFEFIHKNGPFALRPISLIEDLMIIIDVAKTMPFFYKLELNDIVNSLIYLNKSYNVGHF</sequence>
<dbReference type="Pfam" id="PF00105">
    <property type="entry name" value="zf-C4"/>
    <property type="match status" value="1"/>
</dbReference>
<dbReference type="InterPro" id="IPR013088">
    <property type="entry name" value="Znf_NHR/GATA"/>
</dbReference>
<evidence type="ECO:0000256" key="6">
    <source>
        <dbReference type="ARBA" id="ARBA00023125"/>
    </source>
</evidence>
<dbReference type="GO" id="GO:0003700">
    <property type="term" value="F:DNA-binding transcription factor activity"/>
    <property type="evidence" value="ECO:0007669"/>
    <property type="project" value="InterPro"/>
</dbReference>
<keyword evidence="4" id="KW-0862">Zinc</keyword>
<accession>A0A914KIF6</accession>
<keyword evidence="8" id="KW-0675">Receptor</keyword>
<evidence type="ECO:0000256" key="1">
    <source>
        <dbReference type="ARBA" id="ARBA00005993"/>
    </source>
</evidence>
<dbReference type="PROSITE" id="PS51030">
    <property type="entry name" value="NUCLEAR_REC_DBD_2"/>
    <property type="match status" value="1"/>
</dbReference>
<organism evidence="11 12">
    <name type="scientific">Meloidogyne incognita</name>
    <name type="common">Southern root-knot nematode worm</name>
    <name type="synonym">Oxyuris incognita</name>
    <dbReference type="NCBI Taxonomy" id="6306"/>
    <lineage>
        <taxon>Eukaryota</taxon>
        <taxon>Metazoa</taxon>
        <taxon>Ecdysozoa</taxon>
        <taxon>Nematoda</taxon>
        <taxon>Chromadorea</taxon>
        <taxon>Rhabditida</taxon>
        <taxon>Tylenchina</taxon>
        <taxon>Tylenchomorpha</taxon>
        <taxon>Tylenchoidea</taxon>
        <taxon>Meloidogynidae</taxon>
        <taxon>Meloidogyninae</taxon>
        <taxon>Meloidogyne</taxon>
        <taxon>Meloidogyne incognita group</taxon>
    </lineage>
</organism>
<dbReference type="Gene3D" id="3.30.50.10">
    <property type="entry name" value="Erythroid Transcription Factor GATA-1, subunit A"/>
    <property type="match status" value="1"/>
</dbReference>
<dbReference type="PANTHER" id="PTHR24083">
    <property type="entry name" value="NUCLEAR HORMONE RECEPTOR"/>
    <property type="match status" value="1"/>
</dbReference>
<evidence type="ECO:0000313" key="12">
    <source>
        <dbReference type="WBParaSite" id="Minc3s00008g00507"/>
    </source>
</evidence>
<reference evidence="12" key="1">
    <citation type="submission" date="2022-11" db="UniProtKB">
        <authorList>
            <consortium name="WormBaseParasite"/>
        </authorList>
    </citation>
    <scope>IDENTIFICATION</scope>
</reference>
<dbReference type="InterPro" id="IPR050274">
    <property type="entry name" value="Nuclear_hormone_rcpt_NR2"/>
</dbReference>
<evidence type="ECO:0000256" key="3">
    <source>
        <dbReference type="ARBA" id="ARBA00022771"/>
    </source>
</evidence>
<dbReference type="Proteomes" id="UP000887563">
    <property type="component" value="Unplaced"/>
</dbReference>
<dbReference type="GO" id="GO:0008270">
    <property type="term" value="F:zinc ion binding"/>
    <property type="evidence" value="ECO:0007669"/>
    <property type="project" value="UniProtKB-KW"/>
</dbReference>
<keyword evidence="6" id="KW-0238">DNA-binding</keyword>
<keyword evidence="3" id="KW-0863">Zinc-finger</keyword>
<dbReference type="InterPro" id="IPR001628">
    <property type="entry name" value="Znf_hrmn_rcpt"/>
</dbReference>
<name>A0A914KIF6_MELIC</name>
<dbReference type="AlphaFoldDB" id="A0A914KIF6"/>
<feature type="domain" description="Nuclear receptor" evidence="10">
    <location>
        <begin position="15"/>
        <end position="90"/>
    </location>
</feature>
<protein>
    <submittedName>
        <fullName evidence="12">Nuclear receptor domain-containing protein</fullName>
    </submittedName>
</protein>